<organism evidence="1 2">
    <name type="scientific">Araneus ventricosus</name>
    <name type="common">Orbweaver spider</name>
    <name type="synonym">Epeira ventricosa</name>
    <dbReference type="NCBI Taxonomy" id="182803"/>
    <lineage>
        <taxon>Eukaryota</taxon>
        <taxon>Metazoa</taxon>
        <taxon>Ecdysozoa</taxon>
        <taxon>Arthropoda</taxon>
        <taxon>Chelicerata</taxon>
        <taxon>Arachnida</taxon>
        <taxon>Araneae</taxon>
        <taxon>Araneomorphae</taxon>
        <taxon>Entelegynae</taxon>
        <taxon>Araneoidea</taxon>
        <taxon>Araneidae</taxon>
        <taxon>Araneus</taxon>
    </lineage>
</organism>
<comment type="caution">
    <text evidence="1">The sequence shown here is derived from an EMBL/GenBank/DDBJ whole genome shotgun (WGS) entry which is preliminary data.</text>
</comment>
<gene>
    <name evidence="1" type="ORF">AVEN_83927_1</name>
</gene>
<reference evidence="1 2" key="1">
    <citation type="journal article" date="2019" name="Sci. Rep.">
        <title>Orb-weaving spider Araneus ventricosus genome elucidates the spidroin gene catalogue.</title>
        <authorList>
            <person name="Kono N."/>
            <person name="Nakamura H."/>
            <person name="Ohtoshi R."/>
            <person name="Moran D.A.P."/>
            <person name="Shinohara A."/>
            <person name="Yoshida Y."/>
            <person name="Fujiwara M."/>
            <person name="Mori M."/>
            <person name="Tomita M."/>
            <person name="Arakawa K."/>
        </authorList>
    </citation>
    <scope>NUCLEOTIDE SEQUENCE [LARGE SCALE GENOMIC DNA]</scope>
</reference>
<name>A0A4Y2U5Y2_ARAVE</name>
<dbReference type="Proteomes" id="UP000499080">
    <property type="component" value="Unassembled WGS sequence"/>
</dbReference>
<accession>A0A4Y2U5Y2</accession>
<evidence type="ECO:0000313" key="1">
    <source>
        <dbReference type="EMBL" id="GBO07481.1"/>
    </source>
</evidence>
<feature type="non-terminal residue" evidence="1">
    <location>
        <position position="1"/>
    </location>
</feature>
<dbReference type="AlphaFoldDB" id="A0A4Y2U5Y2"/>
<protein>
    <submittedName>
        <fullName evidence="1">Uncharacterized protein</fullName>
    </submittedName>
</protein>
<proteinExistence type="predicted"/>
<sequence length="79" mass="9093">ETTGGKEFRVELNDLDSFVKGQFYHTILKELDTWDVSIGTYDMATFMLLELMLGDKMVYLGPKVNVEEEVVDQVKSNRD</sequence>
<dbReference type="EMBL" id="BGPR01033516">
    <property type="protein sequence ID" value="GBO07481.1"/>
    <property type="molecule type" value="Genomic_DNA"/>
</dbReference>
<evidence type="ECO:0000313" key="2">
    <source>
        <dbReference type="Proteomes" id="UP000499080"/>
    </source>
</evidence>
<keyword evidence="2" id="KW-1185">Reference proteome</keyword>